<dbReference type="CDD" id="cd02947">
    <property type="entry name" value="TRX_family"/>
    <property type="match status" value="1"/>
</dbReference>
<evidence type="ECO:0000256" key="5">
    <source>
        <dbReference type="ARBA" id="ARBA00023157"/>
    </source>
</evidence>
<dbReference type="KEGG" id="crw:CROST_027680"/>
<keyword evidence="5" id="KW-1015">Disulfide bond</keyword>
<sequence>MIKITDKNEFEKEIGSGVVIVDFFAEWCGPCKMIGPILEELSAEMDGKAKFLKVDVDKNAEIANTYDISNIPTMLILKDGIKQEVITGFLPKKSIEKSIENVLIKNN</sequence>
<evidence type="ECO:0000256" key="3">
    <source>
        <dbReference type="ARBA" id="ARBA00022448"/>
    </source>
</evidence>
<protein>
    <recommendedName>
        <fullName evidence="2 7">Thioredoxin</fullName>
    </recommendedName>
</protein>
<evidence type="ECO:0000256" key="4">
    <source>
        <dbReference type="ARBA" id="ARBA00022982"/>
    </source>
</evidence>
<dbReference type="InterPro" id="IPR013766">
    <property type="entry name" value="Thioredoxin_domain"/>
</dbReference>
<dbReference type="InterPro" id="IPR017937">
    <property type="entry name" value="Thioredoxin_CS"/>
</dbReference>
<dbReference type="STRING" id="84029.CROST_46270"/>
<gene>
    <name evidence="9" type="primary">trxA_1</name>
    <name evidence="9" type="ORF">CROST_027680</name>
</gene>
<organism evidence="9 10">
    <name type="scientific">Clostridium felsineum</name>
    <dbReference type="NCBI Taxonomy" id="36839"/>
    <lineage>
        <taxon>Bacteria</taxon>
        <taxon>Bacillati</taxon>
        <taxon>Bacillota</taxon>
        <taxon>Clostridia</taxon>
        <taxon>Eubacteriales</taxon>
        <taxon>Clostridiaceae</taxon>
        <taxon>Clostridium</taxon>
    </lineage>
</organism>
<dbReference type="AlphaFoldDB" id="A0A1S8KXK3"/>
<dbReference type="PIRSF" id="PIRSF000077">
    <property type="entry name" value="Thioredoxin"/>
    <property type="match status" value="1"/>
</dbReference>
<comment type="similarity">
    <text evidence="1 8">Belongs to the thioredoxin family.</text>
</comment>
<dbReference type="Gene3D" id="3.40.30.10">
    <property type="entry name" value="Glutaredoxin"/>
    <property type="match status" value="1"/>
</dbReference>
<dbReference type="PRINTS" id="PR00421">
    <property type="entry name" value="THIOREDOXIN"/>
</dbReference>
<evidence type="ECO:0000256" key="2">
    <source>
        <dbReference type="ARBA" id="ARBA00020570"/>
    </source>
</evidence>
<proteinExistence type="inferred from homology"/>
<dbReference type="SUPFAM" id="SSF52833">
    <property type="entry name" value="Thioredoxin-like"/>
    <property type="match status" value="1"/>
</dbReference>
<keyword evidence="3" id="KW-0813">Transport</keyword>
<dbReference type="PROSITE" id="PS00194">
    <property type="entry name" value="THIOREDOXIN_1"/>
    <property type="match status" value="1"/>
</dbReference>
<keyword evidence="4" id="KW-0249">Electron transport</keyword>
<evidence type="ECO:0000256" key="6">
    <source>
        <dbReference type="ARBA" id="ARBA00023284"/>
    </source>
</evidence>
<dbReference type="PANTHER" id="PTHR45663">
    <property type="entry name" value="GEO12009P1"/>
    <property type="match status" value="1"/>
</dbReference>
<evidence type="ECO:0000256" key="8">
    <source>
        <dbReference type="PIRNR" id="PIRNR000077"/>
    </source>
</evidence>
<dbReference type="InterPro" id="IPR036249">
    <property type="entry name" value="Thioredoxin-like_sf"/>
</dbReference>
<evidence type="ECO:0000313" key="10">
    <source>
        <dbReference type="Proteomes" id="UP000190951"/>
    </source>
</evidence>
<dbReference type="InterPro" id="IPR005746">
    <property type="entry name" value="Thioredoxin"/>
</dbReference>
<name>A0A1S8KXK3_9CLOT</name>
<keyword evidence="10" id="KW-1185">Reference proteome</keyword>
<evidence type="ECO:0000256" key="7">
    <source>
        <dbReference type="NCBIfam" id="TIGR01068"/>
    </source>
</evidence>
<dbReference type="EMBL" id="CP096983">
    <property type="protein sequence ID" value="URZ12051.1"/>
    <property type="molecule type" value="Genomic_DNA"/>
</dbReference>
<dbReference type="FunFam" id="3.40.30.10:FF:000001">
    <property type="entry name" value="Thioredoxin"/>
    <property type="match status" value="1"/>
</dbReference>
<dbReference type="Proteomes" id="UP000190951">
    <property type="component" value="Chromosome"/>
</dbReference>
<dbReference type="PANTHER" id="PTHR45663:SF11">
    <property type="entry name" value="GEO12009P1"/>
    <property type="match status" value="1"/>
</dbReference>
<dbReference type="PROSITE" id="PS51352">
    <property type="entry name" value="THIOREDOXIN_2"/>
    <property type="match status" value="1"/>
</dbReference>
<evidence type="ECO:0000313" key="9">
    <source>
        <dbReference type="EMBL" id="URZ12051.1"/>
    </source>
</evidence>
<dbReference type="GO" id="GO:0015035">
    <property type="term" value="F:protein-disulfide reductase activity"/>
    <property type="evidence" value="ECO:0007669"/>
    <property type="project" value="UniProtKB-UniRule"/>
</dbReference>
<dbReference type="NCBIfam" id="TIGR01068">
    <property type="entry name" value="thioredoxin"/>
    <property type="match status" value="1"/>
</dbReference>
<keyword evidence="6" id="KW-0676">Redox-active center</keyword>
<accession>A0A1S8KXK3</accession>
<dbReference type="GO" id="GO:0005737">
    <property type="term" value="C:cytoplasm"/>
    <property type="evidence" value="ECO:0007669"/>
    <property type="project" value="TreeGrafter"/>
</dbReference>
<reference evidence="9 10" key="1">
    <citation type="submission" date="2022-04" db="EMBL/GenBank/DDBJ databases">
        <title>Genome sequence of C. roseum typestrain.</title>
        <authorList>
            <person name="Poehlein A."/>
            <person name="Schoch T."/>
            <person name="Duerre P."/>
            <person name="Daniel R."/>
        </authorList>
    </citation>
    <scope>NUCLEOTIDE SEQUENCE [LARGE SCALE GENOMIC DNA]</scope>
    <source>
        <strain evidence="9 10">DSM 7320</strain>
    </source>
</reference>
<dbReference type="Pfam" id="PF00085">
    <property type="entry name" value="Thioredoxin"/>
    <property type="match status" value="1"/>
</dbReference>
<evidence type="ECO:0000256" key="1">
    <source>
        <dbReference type="ARBA" id="ARBA00008987"/>
    </source>
</evidence>